<protein>
    <submittedName>
        <fullName evidence="2">Protein-glutamine glutaminase family protein</fullName>
    </submittedName>
</protein>
<evidence type="ECO:0000313" key="2">
    <source>
        <dbReference type="EMBL" id="MFD2524128.1"/>
    </source>
</evidence>
<comment type="caution">
    <text evidence="2">The sequence shown here is derived from an EMBL/GenBank/DDBJ whole genome shotgun (WGS) entry which is preliminary data.</text>
</comment>
<keyword evidence="3" id="KW-1185">Reference proteome</keyword>
<dbReference type="InterPro" id="IPR041325">
    <property type="entry name" value="Gln_deamidase_2"/>
</dbReference>
<name>A0ABW5JEM8_9BACT</name>
<accession>A0ABW5JEM8</accession>
<gene>
    <name evidence="2" type="ORF">ACFSR2_24745</name>
</gene>
<dbReference type="Proteomes" id="UP001597510">
    <property type="component" value="Unassembled WGS sequence"/>
</dbReference>
<sequence length="266" mass="31223">MLNVFESKTFIQPSVLSVFNEIKHYLYPSYRYLQGNCHCNAHLGSLLLKKYDIPHKKIWVFAPCRYSETSTEVFKIHDHNHIAPRGYIRWGYHVAPIVEVGNQELIFDFNFSESAPLSREEWLSHMPASTYKCVIEEPDNFLFYSSPSIKKPNKSLFNGNFYPIEGDCLENKWFEKGLAANETALLMHEEVIKTAIRNKANATLINDYKYLIGSINNFECVFRDKGFNKRMTPEFQEKHHDLINYYRGVFDDNVDRWSLLIKQLSE</sequence>
<evidence type="ECO:0000313" key="3">
    <source>
        <dbReference type="Proteomes" id="UP001597510"/>
    </source>
</evidence>
<dbReference type="Gene3D" id="3.10.620.30">
    <property type="match status" value="1"/>
</dbReference>
<reference evidence="3" key="1">
    <citation type="journal article" date="2019" name="Int. J. Syst. Evol. Microbiol.">
        <title>The Global Catalogue of Microorganisms (GCM) 10K type strain sequencing project: providing services to taxonomists for standard genome sequencing and annotation.</title>
        <authorList>
            <consortium name="The Broad Institute Genomics Platform"/>
            <consortium name="The Broad Institute Genome Sequencing Center for Infectious Disease"/>
            <person name="Wu L."/>
            <person name="Ma J."/>
        </authorList>
    </citation>
    <scope>NUCLEOTIDE SEQUENCE [LARGE SCALE GENOMIC DNA]</scope>
    <source>
        <strain evidence="3">KCTC 52344</strain>
    </source>
</reference>
<dbReference type="Pfam" id="PF18626">
    <property type="entry name" value="Gln_deamidase_2"/>
    <property type="match status" value="1"/>
</dbReference>
<proteinExistence type="predicted"/>
<evidence type="ECO:0000259" key="1">
    <source>
        <dbReference type="Pfam" id="PF18626"/>
    </source>
</evidence>
<feature type="domain" description="Protein glutaminase" evidence="1">
    <location>
        <begin position="17"/>
        <end position="126"/>
    </location>
</feature>
<dbReference type="EMBL" id="JBHULC010000043">
    <property type="protein sequence ID" value="MFD2524128.1"/>
    <property type="molecule type" value="Genomic_DNA"/>
</dbReference>
<organism evidence="2 3">
    <name type="scientific">Emticicia soli</name>
    <dbReference type="NCBI Taxonomy" id="2027878"/>
    <lineage>
        <taxon>Bacteria</taxon>
        <taxon>Pseudomonadati</taxon>
        <taxon>Bacteroidota</taxon>
        <taxon>Cytophagia</taxon>
        <taxon>Cytophagales</taxon>
        <taxon>Leadbetterellaceae</taxon>
        <taxon>Emticicia</taxon>
    </lineage>
</organism>
<dbReference type="RefSeq" id="WP_340239976.1">
    <property type="nucleotide sequence ID" value="NZ_JBBEWC010000017.1"/>
</dbReference>